<keyword evidence="14 16" id="KW-0472">Membrane</keyword>
<dbReference type="InterPro" id="IPR059000">
    <property type="entry name" value="ATPase_P-type_domA"/>
</dbReference>
<dbReference type="GO" id="GO:0008553">
    <property type="term" value="F:P-type proton-exporting transporter activity"/>
    <property type="evidence" value="ECO:0007669"/>
    <property type="project" value="UniProtKB-UniRule"/>
</dbReference>
<dbReference type="SUPFAM" id="SSF56784">
    <property type="entry name" value="HAD-like"/>
    <property type="match status" value="1"/>
</dbReference>
<dbReference type="InterPro" id="IPR018303">
    <property type="entry name" value="ATPase_P-typ_P_site"/>
</dbReference>
<dbReference type="SFLD" id="SFLDG00002">
    <property type="entry name" value="C1.7:_P-type_atpase_like"/>
    <property type="match status" value="1"/>
</dbReference>
<dbReference type="GO" id="GO:0005524">
    <property type="term" value="F:ATP binding"/>
    <property type="evidence" value="ECO:0007669"/>
    <property type="project" value="UniProtKB-UniRule"/>
</dbReference>
<keyword evidence="13 16" id="KW-0406">Ion transport</keyword>
<feature type="transmembrane region" description="Helical" evidence="16">
    <location>
        <begin position="712"/>
        <end position="733"/>
    </location>
</feature>
<name>A0A445K657_GLYSO</name>
<dbReference type="SMR" id="A0A445K657"/>
<gene>
    <name evidence="18" type="ORF">D0Y65_014033</name>
</gene>
<dbReference type="InterPro" id="IPR004014">
    <property type="entry name" value="ATPase_P-typ_cation-transptr_N"/>
</dbReference>
<dbReference type="PROSITE" id="PS00154">
    <property type="entry name" value="ATPASE_E1_E2"/>
    <property type="match status" value="1"/>
</dbReference>
<feature type="transmembrane region" description="Helical" evidence="16">
    <location>
        <begin position="63"/>
        <end position="86"/>
    </location>
</feature>
<dbReference type="GO" id="GO:0046872">
    <property type="term" value="F:metal ion binding"/>
    <property type="evidence" value="ECO:0007669"/>
    <property type="project" value="UniProtKB-KW"/>
</dbReference>
<dbReference type="EMBL" id="QZWG01000006">
    <property type="protein sequence ID" value="RZC06303.1"/>
    <property type="molecule type" value="Genomic_DNA"/>
</dbReference>
<evidence type="ECO:0000256" key="16">
    <source>
        <dbReference type="RuleBase" id="RU362083"/>
    </source>
</evidence>
<feature type="transmembrane region" description="Helical" evidence="16">
    <location>
        <begin position="98"/>
        <end position="114"/>
    </location>
</feature>
<dbReference type="Gene3D" id="2.70.150.10">
    <property type="entry name" value="Calcium-transporting ATPase, cytoplasmic transduction domain A"/>
    <property type="match status" value="1"/>
</dbReference>
<dbReference type="Pfam" id="PF00702">
    <property type="entry name" value="Hydrolase"/>
    <property type="match status" value="1"/>
</dbReference>
<dbReference type="NCBIfam" id="TIGR01647">
    <property type="entry name" value="ATPase-IIIA_H"/>
    <property type="match status" value="1"/>
</dbReference>
<dbReference type="GO" id="GO:0016887">
    <property type="term" value="F:ATP hydrolysis activity"/>
    <property type="evidence" value="ECO:0007669"/>
    <property type="project" value="InterPro"/>
</dbReference>
<evidence type="ECO:0000256" key="12">
    <source>
        <dbReference type="ARBA" id="ARBA00022989"/>
    </source>
</evidence>
<evidence type="ECO:0000256" key="14">
    <source>
        <dbReference type="ARBA" id="ARBA00023136"/>
    </source>
</evidence>
<dbReference type="SUPFAM" id="SSF81653">
    <property type="entry name" value="Calcium ATPase, transduction domain A"/>
    <property type="match status" value="1"/>
</dbReference>
<evidence type="ECO:0000256" key="8">
    <source>
        <dbReference type="ARBA" id="ARBA00022781"/>
    </source>
</evidence>
<evidence type="ECO:0000256" key="2">
    <source>
        <dbReference type="ARBA" id="ARBA00008804"/>
    </source>
</evidence>
<dbReference type="PANTHER" id="PTHR42861">
    <property type="entry name" value="CALCIUM-TRANSPORTING ATPASE"/>
    <property type="match status" value="1"/>
</dbReference>
<dbReference type="InterPro" id="IPR023299">
    <property type="entry name" value="ATPase_P-typ_cyto_dom_N"/>
</dbReference>
<evidence type="ECO:0000256" key="3">
    <source>
        <dbReference type="ARBA" id="ARBA00022448"/>
    </source>
</evidence>
<dbReference type="InterPro" id="IPR036412">
    <property type="entry name" value="HAD-like_sf"/>
</dbReference>
<dbReference type="FunFam" id="1.20.1110.10:FF:000045">
    <property type="entry name" value="ATPase 4 plasma membrane-type"/>
    <property type="match status" value="1"/>
</dbReference>
<feature type="transmembrane region" description="Helical" evidence="16">
    <location>
        <begin position="753"/>
        <end position="774"/>
    </location>
</feature>
<dbReference type="EC" id="7.1.2.1" evidence="16"/>
<dbReference type="CDD" id="cd02076">
    <property type="entry name" value="P-type_ATPase_H"/>
    <property type="match status" value="1"/>
</dbReference>
<evidence type="ECO:0000256" key="15">
    <source>
        <dbReference type="ARBA" id="ARBA00048122"/>
    </source>
</evidence>
<dbReference type="GO" id="GO:0120029">
    <property type="term" value="P:proton export across plasma membrane"/>
    <property type="evidence" value="ECO:0007669"/>
    <property type="project" value="UniProtKB-UniRule"/>
</dbReference>
<dbReference type="NCBIfam" id="TIGR01494">
    <property type="entry name" value="ATPase_P-type"/>
    <property type="match status" value="2"/>
</dbReference>
<dbReference type="SMART" id="SM00831">
    <property type="entry name" value="Cation_ATPase_N"/>
    <property type="match status" value="1"/>
</dbReference>
<dbReference type="SFLD" id="SFLDS00003">
    <property type="entry name" value="Haloacid_Dehalogenase"/>
    <property type="match status" value="1"/>
</dbReference>
<keyword evidence="19" id="KW-1185">Reference proteome</keyword>
<dbReference type="AlphaFoldDB" id="A0A445K657"/>
<dbReference type="GO" id="GO:0005886">
    <property type="term" value="C:plasma membrane"/>
    <property type="evidence" value="ECO:0007669"/>
    <property type="project" value="UniProtKB-SubCell"/>
</dbReference>
<feature type="transmembrane region" description="Helical" evidence="16">
    <location>
        <begin position="819"/>
        <end position="836"/>
    </location>
</feature>
<comment type="similarity">
    <text evidence="2 16">Belongs to the cation transport ATPase (P-type) (TC 3.A.3) family. Type IIIA subfamily.</text>
</comment>
<evidence type="ECO:0000259" key="17">
    <source>
        <dbReference type="SMART" id="SM00831"/>
    </source>
</evidence>
<evidence type="ECO:0000256" key="10">
    <source>
        <dbReference type="ARBA" id="ARBA00022842"/>
    </source>
</evidence>
<dbReference type="FunFam" id="3.40.50.1000:FF:000211">
    <property type="entry name" value="Plasma membrane ATPase"/>
    <property type="match status" value="1"/>
</dbReference>
<organism evidence="18 19">
    <name type="scientific">Glycine soja</name>
    <name type="common">Wild soybean</name>
    <dbReference type="NCBI Taxonomy" id="3848"/>
    <lineage>
        <taxon>Eukaryota</taxon>
        <taxon>Viridiplantae</taxon>
        <taxon>Streptophyta</taxon>
        <taxon>Embryophyta</taxon>
        <taxon>Tracheophyta</taxon>
        <taxon>Spermatophyta</taxon>
        <taxon>Magnoliopsida</taxon>
        <taxon>eudicotyledons</taxon>
        <taxon>Gunneridae</taxon>
        <taxon>Pentapetalae</taxon>
        <taxon>rosids</taxon>
        <taxon>fabids</taxon>
        <taxon>Fabales</taxon>
        <taxon>Fabaceae</taxon>
        <taxon>Papilionoideae</taxon>
        <taxon>50 kb inversion clade</taxon>
        <taxon>NPAAA clade</taxon>
        <taxon>indigoferoid/millettioid clade</taxon>
        <taxon>Phaseoleae</taxon>
        <taxon>Glycine</taxon>
        <taxon>Glycine subgen. Soja</taxon>
    </lineage>
</organism>
<dbReference type="Gene3D" id="6.10.140.890">
    <property type="match status" value="1"/>
</dbReference>
<dbReference type="FunFam" id="3.40.1110.10:FF:000004">
    <property type="entry name" value="Plasma membrane ATPase"/>
    <property type="match status" value="1"/>
</dbReference>
<evidence type="ECO:0000256" key="13">
    <source>
        <dbReference type="ARBA" id="ARBA00023065"/>
    </source>
</evidence>
<evidence type="ECO:0000256" key="4">
    <source>
        <dbReference type="ARBA" id="ARBA00022553"/>
    </source>
</evidence>
<keyword evidence="9 16" id="KW-0067">ATP-binding</keyword>
<keyword evidence="4" id="KW-0597">Phosphoprotein</keyword>
<evidence type="ECO:0000313" key="18">
    <source>
        <dbReference type="EMBL" id="RZC06303.1"/>
    </source>
</evidence>
<dbReference type="InterPro" id="IPR023214">
    <property type="entry name" value="HAD_sf"/>
</dbReference>
<keyword evidence="10 16" id="KW-0460">Magnesium</keyword>
<dbReference type="Proteomes" id="UP000289340">
    <property type="component" value="Chromosome 6"/>
</dbReference>
<comment type="subcellular location">
    <subcellularLocation>
        <location evidence="16">Cell membrane</location>
        <topology evidence="16">Multi-pass membrane protein</topology>
    </subcellularLocation>
    <subcellularLocation>
        <location evidence="1">Membrane</location>
        <topology evidence="1">Multi-pass membrane protein</topology>
    </subcellularLocation>
</comment>
<comment type="caution">
    <text evidence="18">The sequence shown here is derived from an EMBL/GenBank/DDBJ whole genome shotgun (WGS) entry which is preliminary data.</text>
</comment>
<dbReference type="InterPro" id="IPR023298">
    <property type="entry name" value="ATPase_P-typ_TM_dom_sf"/>
</dbReference>
<dbReference type="InterPro" id="IPR006534">
    <property type="entry name" value="P-type_ATPase_IIIA"/>
</dbReference>
<dbReference type="SUPFAM" id="SSF81665">
    <property type="entry name" value="Calcium ATPase, transmembrane domain M"/>
    <property type="match status" value="1"/>
</dbReference>
<evidence type="ECO:0000256" key="1">
    <source>
        <dbReference type="ARBA" id="ARBA00004141"/>
    </source>
</evidence>
<evidence type="ECO:0000256" key="11">
    <source>
        <dbReference type="ARBA" id="ARBA00022967"/>
    </source>
</evidence>
<evidence type="ECO:0000256" key="5">
    <source>
        <dbReference type="ARBA" id="ARBA00022692"/>
    </source>
</evidence>
<dbReference type="InterPro" id="IPR044492">
    <property type="entry name" value="P_typ_ATPase_HD_dom"/>
</dbReference>
<dbReference type="InterPro" id="IPR008250">
    <property type="entry name" value="ATPase_P-typ_transduc_dom_A_sf"/>
</dbReference>
<dbReference type="Gene3D" id="3.40.50.1000">
    <property type="entry name" value="HAD superfamily/HAD-like"/>
    <property type="match status" value="1"/>
</dbReference>
<reference evidence="18 19" key="1">
    <citation type="submission" date="2018-09" db="EMBL/GenBank/DDBJ databases">
        <title>A high-quality reference genome of wild soybean provides a powerful tool to mine soybean genomes.</title>
        <authorList>
            <person name="Xie M."/>
            <person name="Chung C.Y.L."/>
            <person name="Li M.-W."/>
            <person name="Wong F.-L."/>
            <person name="Chan T.-F."/>
            <person name="Lam H.-M."/>
        </authorList>
    </citation>
    <scope>NUCLEOTIDE SEQUENCE [LARGE SCALE GENOMIC DNA]</scope>
    <source>
        <strain evidence="19">cv. W05</strain>
        <tissue evidence="18">Hypocotyl of etiolated seedlings</tissue>
    </source>
</reference>
<accession>A0A445K657</accession>
<feature type="transmembrane region" description="Helical" evidence="16">
    <location>
        <begin position="673"/>
        <end position="692"/>
    </location>
</feature>
<keyword evidence="12 16" id="KW-1133">Transmembrane helix</keyword>
<protein>
    <recommendedName>
        <fullName evidence="16">Plasma membrane ATPase</fullName>
        <ecNumber evidence="16">7.1.2.1</ecNumber>
    </recommendedName>
</protein>
<dbReference type="Gene3D" id="1.20.1110.10">
    <property type="entry name" value="Calcium-transporting ATPase, transmembrane domain"/>
    <property type="match status" value="1"/>
</dbReference>
<keyword evidence="8 16" id="KW-0375">Hydrogen ion transport</keyword>
<dbReference type="Gramene" id="XM_028379583.1">
    <property type="protein sequence ID" value="XP_028235384.1"/>
    <property type="gene ID" value="LOC114415059"/>
</dbReference>
<keyword evidence="6" id="KW-0479">Metal-binding</keyword>
<feature type="domain" description="Cation-transporting P-type ATPase N-terminal" evidence="17">
    <location>
        <begin position="15"/>
        <end position="87"/>
    </location>
</feature>
<evidence type="ECO:0000256" key="7">
    <source>
        <dbReference type="ARBA" id="ARBA00022741"/>
    </source>
</evidence>
<sequence length="951" mass="104496">MGGISLEEIKNENVDLEKIPVEEVFESLKCSRAGLTSDEGASRLQVFGPNKLEEKKESKLLKFLGFMWNPLSWVMEAAAIMAIALANGGGRPPDWQDFVGIIALLFINSTISFIEENNAGNAAAALMAGLAPKTKVLRDGRWTEQDAAILVPGDIISIKLGDIIPADARLLEGDALSVDQSALTGESLPVTKNPSEEVFSGSTVKKGEIEAVVIATGVHTFFGKAAHLVDSTNQVGHFQKVLTAIGNFCICSIAVGIIIELIVMYPIQHRKYRDGIDNLLVLLIGGIPIAMPTVLSVTMAIGSHRLSQQGAITKRMTAIEEMAGMDVLCSDKTGTLTLNKLSVDKNLIEVFAKGVEKDYVILLAARASRTENQDAIDAAIVGMLADPKEARAGIREVHFLPFNPVDKRTALTYIDSDGNWHRSSKGAPEQILNLCNCKEDVRKRVHGTIDKFAERGLRSLGVARQEVPEKNKDSPGAPWQFVGLLPLFDPPRHDSAETITRALNLGVNVKMITGDQLAIAKETGRRLGMGTNMYPSSSLLGQSKDAAVSAVPVDELIEKADGFAGVFPEHKYEIVKRLQERKHICGMTGDGVNDAPALKKADIGIAVADATDAARSASDIVLTEPGLSVIISAVLTSRAIFQRMKNYTIYAVSITIRIVFGFMFIALIWKFDFAPFMVLIIAILNDGTIMTISKDRVKPSPMPDSWKLREIFATGVVLGAYMALMTVVFFWLMKDTDFFSDKFGVRSIRNSPGEMMAALYLQVSIISQALIFVTRSRSWSYVERPGLLLLSAFMIAQLVATFLAVYANWGFARIQGMGWGWAGVIWLYSLVTYIPLDILKFAIRYVLSGKAWDNLLENKTAFTTKKDYGKEEREAQWATAQRTLHGLQPPETTNLFNDKNSYRELSEIAEQAKRRAEVARLRELHTLKGHVESVVKLKGLDIDTIQQHYTV</sequence>
<feature type="transmembrane region" description="Helical" evidence="16">
    <location>
        <begin position="279"/>
        <end position="301"/>
    </location>
</feature>
<dbReference type="SFLD" id="SFLDF00027">
    <property type="entry name" value="p-type_atpase"/>
    <property type="match status" value="1"/>
</dbReference>
<dbReference type="PRINTS" id="PR00120">
    <property type="entry name" value="HATPASE"/>
</dbReference>
<dbReference type="Pfam" id="PF00690">
    <property type="entry name" value="Cation_ATPase_N"/>
    <property type="match status" value="1"/>
</dbReference>
<dbReference type="PRINTS" id="PR00119">
    <property type="entry name" value="CATATPASE"/>
</dbReference>
<keyword evidence="11 16" id="KW-1278">Translocase</keyword>
<keyword evidence="7 16" id="KW-0547">Nucleotide-binding</keyword>
<feature type="transmembrane region" description="Helical" evidence="16">
    <location>
        <begin position="647"/>
        <end position="667"/>
    </location>
</feature>
<comment type="catalytic activity">
    <reaction evidence="15 16">
        <text>ATP + H2O + H(+)(in) = ADP + phosphate + 2 H(+)(out)</text>
        <dbReference type="Rhea" id="RHEA:20852"/>
        <dbReference type="ChEBI" id="CHEBI:15377"/>
        <dbReference type="ChEBI" id="CHEBI:15378"/>
        <dbReference type="ChEBI" id="CHEBI:30616"/>
        <dbReference type="ChEBI" id="CHEBI:43474"/>
        <dbReference type="ChEBI" id="CHEBI:456216"/>
        <dbReference type="EC" id="7.1.2.1"/>
    </reaction>
</comment>
<keyword evidence="3 16" id="KW-0813">Transport</keyword>
<dbReference type="InterPro" id="IPR001757">
    <property type="entry name" value="P_typ_ATPase"/>
</dbReference>
<feature type="transmembrane region" description="Helical" evidence="16">
    <location>
        <begin position="241"/>
        <end position="267"/>
    </location>
</feature>
<dbReference type="FunFam" id="2.70.150.10:FF:000004">
    <property type="entry name" value="Plasma membrane ATPase"/>
    <property type="match status" value="1"/>
</dbReference>
<dbReference type="Pfam" id="PF00122">
    <property type="entry name" value="E1-E2_ATPase"/>
    <property type="match status" value="1"/>
</dbReference>
<dbReference type="Gene3D" id="3.40.1110.10">
    <property type="entry name" value="Calcium-transporting ATPase, cytoplasmic domain N"/>
    <property type="match status" value="1"/>
</dbReference>
<evidence type="ECO:0000256" key="6">
    <source>
        <dbReference type="ARBA" id="ARBA00022723"/>
    </source>
</evidence>
<evidence type="ECO:0000313" key="19">
    <source>
        <dbReference type="Proteomes" id="UP000289340"/>
    </source>
</evidence>
<proteinExistence type="inferred from homology"/>
<feature type="transmembrane region" description="Helical" evidence="16">
    <location>
        <begin position="786"/>
        <end position="807"/>
    </location>
</feature>
<evidence type="ECO:0000256" key="9">
    <source>
        <dbReference type="ARBA" id="ARBA00022840"/>
    </source>
</evidence>
<keyword evidence="5 16" id="KW-0812">Transmembrane</keyword>